<evidence type="ECO:0000313" key="2">
    <source>
        <dbReference type="EMBL" id="MCS3919827.1"/>
    </source>
</evidence>
<dbReference type="Pfam" id="PF07811">
    <property type="entry name" value="TadE"/>
    <property type="match status" value="1"/>
</dbReference>
<keyword evidence="3" id="KW-1185">Reference proteome</keyword>
<evidence type="ECO:0000259" key="1">
    <source>
        <dbReference type="Pfam" id="PF07811"/>
    </source>
</evidence>
<dbReference type="InterPro" id="IPR012495">
    <property type="entry name" value="TadE-like_dom"/>
</dbReference>
<proteinExistence type="predicted"/>
<reference evidence="2 3" key="1">
    <citation type="submission" date="2022-08" db="EMBL/GenBank/DDBJ databases">
        <title>Bacterial and archaeal communities from various locations to study Microbial Dark Matter (Phase II).</title>
        <authorList>
            <person name="Stepanauskas R."/>
        </authorList>
    </citation>
    <scope>NUCLEOTIDE SEQUENCE [LARGE SCALE GENOMIC DNA]</scope>
    <source>
        <strain evidence="2 3">PD1</strain>
    </source>
</reference>
<gene>
    <name evidence="2" type="ORF">M2350_002244</name>
</gene>
<dbReference type="RefSeq" id="WP_259096696.1">
    <property type="nucleotide sequence ID" value="NZ_CP130454.1"/>
</dbReference>
<accession>A0ABT2EPG8</accession>
<dbReference type="Proteomes" id="UP001204798">
    <property type="component" value="Unassembled WGS sequence"/>
</dbReference>
<sequence>MRKGQTLLELALALVFLMLILAGLADYGRVHSARITLIHAAREGAFYAASNPDDLQGAKERVKQEAVADGIFLNDADISVQVPADENRQGQPVTVTVQTNVSTIFARFIGVSSIPITAQASAPVMR</sequence>
<comment type="caution">
    <text evidence="2">The sequence shown here is derived from an EMBL/GenBank/DDBJ whole genome shotgun (WGS) entry which is preliminary data.</text>
</comment>
<dbReference type="EMBL" id="JANUCP010000004">
    <property type="protein sequence ID" value="MCS3919827.1"/>
    <property type="molecule type" value="Genomic_DNA"/>
</dbReference>
<evidence type="ECO:0000313" key="3">
    <source>
        <dbReference type="Proteomes" id="UP001204798"/>
    </source>
</evidence>
<organism evidence="2 3">
    <name type="scientific">Candidatus Fervidibacter sacchari</name>
    <dbReference type="NCBI Taxonomy" id="1448929"/>
    <lineage>
        <taxon>Bacteria</taxon>
        <taxon>Candidatus Fervidibacterota</taxon>
        <taxon>Candidatus Fervidibacter</taxon>
    </lineage>
</organism>
<protein>
    <submittedName>
        <fullName evidence="2">Flp pilus assembly protein TadG</fullName>
    </submittedName>
</protein>
<name>A0ABT2EPG8_9BACT</name>
<feature type="domain" description="TadE-like" evidence="1">
    <location>
        <begin position="4"/>
        <end position="45"/>
    </location>
</feature>